<dbReference type="Proteomes" id="UP000490800">
    <property type="component" value="Unassembled WGS sequence"/>
</dbReference>
<keyword evidence="3" id="KW-1185">Reference proteome</keyword>
<evidence type="ECO:0000259" key="1">
    <source>
        <dbReference type="PROSITE" id="PS51085"/>
    </source>
</evidence>
<sequence>MGQRTIKVTFMPDNRTVSVRPNLTLLDAGRQAGAGIRTRCGGRAGCLMCKVHVEDQSGLTPPATNECLKLGDLIQSGTRLACQARITGDTTVKVPEDPLKAAVRAQLARQKEEENW</sequence>
<proteinExistence type="predicted"/>
<gene>
    <name evidence="2" type="ORF">EDM21_11080</name>
</gene>
<feature type="domain" description="2Fe-2S ferredoxin-type" evidence="1">
    <location>
        <begin position="6"/>
        <end position="98"/>
    </location>
</feature>
<dbReference type="InterPro" id="IPR001041">
    <property type="entry name" value="2Fe-2S_ferredoxin-type"/>
</dbReference>
<organism evidence="2 3">
    <name type="scientific">Paenibacillus lutrae</name>
    <dbReference type="NCBI Taxonomy" id="2078573"/>
    <lineage>
        <taxon>Bacteria</taxon>
        <taxon>Bacillati</taxon>
        <taxon>Bacillota</taxon>
        <taxon>Bacilli</taxon>
        <taxon>Bacillales</taxon>
        <taxon>Paenibacillaceae</taxon>
        <taxon>Paenibacillus</taxon>
    </lineage>
</organism>
<evidence type="ECO:0000313" key="2">
    <source>
        <dbReference type="EMBL" id="MVP00053.1"/>
    </source>
</evidence>
<dbReference type="EMBL" id="RHLK01000005">
    <property type="protein sequence ID" value="MVP00053.1"/>
    <property type="molecule type" value="Genomic_DNA"/>
</dbReference>
<dbReference type="InterPro" id="IPR036010">
    <property type="entry name" value="2Fe-2S_ferredoxin-like_sf"/>
</dbReference>
<dbReference type="RefSeq" id="WP_157335740.1">
    <property type="nucleotide sequence ID" value="NZ_RHLK01000005.1"/>
</dbReference>
<dbReference type="Pfam" id="PF00111">
    <property type="entry name" value="Fer2"/>
    <property type="match status" value="1"/>
</dbReference>
<dbReference type="AlphaFoldDB" id="A0A7X3JZG4"/>
<name>A0A7X3JZG4_9BACL</name>
<dbReference type="SUPFAM" id="SSF54292">
    <property type="entry name" value="2Fe-2S ferredoxin-like"/>
    <property type="match status" value="1"/>
</dbReference>
<dbReference type="OrthoDB" id="9810588at2"/>
<accession>A0A7X3JZG4</accession>
<dbReference type="CDD" id="cd00207">
    <property type="entry name" value="fer2"/>
    <property type="match status" value="1"/>
</dbReference>
<dbReference type="Gene3D" id="3.10.20.30">
    <property type="match status" value="1"/>
</dbReference>
<dbReference type="GO" id="GO:0051536">
    <property type="term" value="F:iron-sulfur cluster binding"/>
    <property type="evidence" value="ECO:0007669"/>
    <property type="project" value="InterPro"/>
</dbReference>
<evidence type="ECO:0000313" key="3">
    <source>
        <dbReference type="Proteomes" id="UP000490800"/>
    </source>
</evidence>
<dbReference type="InterPro" id="IPR012675">
    <property type="entry name" value="Beta-grasp_dom_sf"/>
</dbReference>
<dbReference type="PROSITE" id="PS51085">
    <property type="entry name" value="2FE2S_FER_2"/>
    <property type="match status" value="1"/>
</dbReference>
<comment type="caution">
    <text evidence="2">The sequence shown here is derived from an EMBL/GenBank/DDBJ whole genome shotgun (WGS) entry which is preliminary data.</text>
</comment>
<protein>
    <submittedName>
        <fullName evidence="2">2Fe-2S iron-sulfur cluster binding domain-containing protein</fullName>
    </submittedName>
</protein>
<reference evidence="2 3" key="1">
    <citation type="journal article" date="2019" name="Microorganisms">
        <title>Paenibacillus lutrae sp. nov., A Chitinolytic Species Isolated from A River Otter in Castril Natural Park, Granada, Spain.</title>
        <authorList>
            <person name="Rodriguez M."/>
            <person name="Reina J.C."/>
            <person name="Bejar V."/>
            <person name="Llamas I."/>
        </authorList>
    </citation>
    <scope>NUCLEOTIDE SEQUENCE [LARGE SCALE GENOMIC DNA]</scope>
    <source>
        <strain evidence="2 3">N10</strain>
    </source>
</reference>